<reference evidence="2" key="2">
    <citation type="submission" date="2015-01" db="EMBL/GenBank/DDBJ databases">
        <title>Evolutionary Origins and Diversification of the Mycorrhizal Mutualists.</title>
        <authorList>
            <consortium name="DOE Joint Genome Institute"/>
            <consortium name="Mycorrhizal Genomics Consortium"/>
            <person name="Kohler A."/>
            <person name="Kuo A."/>
            <person name="Nagy L.G."/>
            <person name="Floudas D."/>
            <person name="Copeland A."/>
            <person name="Barry K.W."/>
            <person name="Cichocki N."/>
            <person name="Veneault-Fourrey C."/>
            <person name="LaButti K."/>
            <person name="Lindquist E.A."/>
            <person name="Lipzen A."/>
            <person name="Lundell T."/>
            <person name="Morin E."/>
            <person name="Murat C."/>
            <person name="Riley R."/>
            <person name="Ohm R."/>
            <person name="Sun H."/>
            <person name="Tunlid A."/>
            <person name="Henrissat B."/>
            <person name="Grigoriev I.V."/>
            <person name="Hibbett D.S."/>
            <person name="Martin F."/>
        </authorList>
    </citation>
    <scope>NUCLEOTIDE SEQUENCE [LARGE SCALE GENOMIC DNA]</scope>
    <source>
        <strain evidence="2">Ve08.2h10</strain>
    </source>
</reference>
<name>A0A0D0DR63_9AGAM</name>
<dbReference type="OrthoDB" id="2676139at2759"/>
<dbReference type="HOGENOM" id="CLU_2498542_0_0_1"/>
<evidence type="ECO:0000313" key="2">
    <source>
        <dbReference type="Proteomes" id="UP000054538"/>
    </source>
</evidence>
<keyword evidence="2" id="KW-1185">Reference proteome</keyword>
<proteinExistence type="predicted"/>
<dbReference type="InParanoid" id="A0A0D0DR63"/>
<dbReference type="AlphaFoldDB" id="A0A0D0DR63"/>
<accession>A0A0D0DR63</accession>
<protein>
    <submittedName>
        <fullName evidence="1">Unplaced genomic scaffold scaffold_863, whole genome shotgun sequence</fullName>
    </submittedName>
</protein>
<dbReference type="Proteomes" id="UP000054538">
    <property type="component" value="Unassembled WGS sequence"/>
</dbReference>
<gene>
    <name evidence="1" type="ORF">PAXRUDRAFT_832425</name>
</gene>
<evidence type="ECO:0000313" key="1">
    <source>
        <dbReference type="EMBL" id="KIK82060.1"/>
    </source>
</evidence>
<organism evidence="1 2">
    <name type="scientific">Paxillus rubicundulus Ve08.2h10</name>
    <dbReference type="NCBI Taxonomy" id="930991"/>
    <lineage>
        <taxon>Eukaryota</taxon>
        <taxon>Fungi</taxon>
        <taxon>Dikarya</taxon>
        <taxon>Basidiomycota</taxon>
        <taxon>Agaricomycotina</taxon>
        <taxon>Agaricomycetes</taxon>
        <taxon>Agaricomycetidae</taxon>
        <taxon>Boletales</taxon>
        <taxon>Paxilineae</taxon>
        <taxon>Paxillaceae</taxon>
        <taxon>Paxillus</taxon>
    </lineage>
</organism>
<dbReference type="EMBL" id="KN825685">
    <property type="protein sequence ID" value="KIK82060.1"/>
    <property type="molecule type" value="Genomic_DNA"/>
</dbReference>
<sequence length="86" mass="10397">MAAPLHPRDLRARAYDISGKHPGRNWHRRYLKRYKKTIKMAKPRHLDPKRAQNFNRTNVEGYLPTSAKMTLLRLLTRSRYQWRVQL</sequence>
<reference evidence="1 2" key="1">
    <citation type="submission" date="2014-04" db="EMBL/GenBank/DDBJ databases">
        <authorList>
            <consortium name="DOE Joint Genome Institute"/>
            <person name="Kuo A."/>
            <person name="Kohler A."/>
            <person name="Jargeat P."/>
            <person name="Nagy L.G."/>
            <person name="Floudas D."/>
            <person name="Copeland A."/>
            <person name="Barry K.W."/>
            <person name="Cichocki N."/>
            <person name="Veneault-Fourrey C."/>
            <person name="LaButti K."/>
            <person name="Lindquist E.A."/>
            <person name="Lipzen A."/>
            <person name="Lundell T."/>
            <person name="Morin E."/>
            <person name="Murat C."/>
            <person name="Sun H."/>
            <person name="Tunlid A."/>
            <person name="Henrissat B."/>
            <person name="Grigoriev I.V."/>
            <person name="Hibbett D.S."/>
            <person name="Martin F."/>
            <person name="Nordberg H.P."/>
            <person name="Cantor M.N."/>
            <person name="Hua S.X."/>
        </authorList>
    </citation>
    <scope>NUCLEOTIDE SEQUENCE [LARGE SCALE GENOMIC DNA]</scope>
    <source>
        <strain evidence="1 2">Ve08.2h10</strain>
    </source>
</reference>